<feature type="compositionally biased region" description="Low complexity" evidence="1">
    <location>
        <begin position="191"/>
        <end position="204"/>
    </location>
</feature>
<dbReference type="OrthoDB" id="7159357at2"/>
<evidence type="ECO:0000256" key="2">
    <source>
        <dbReference type="SAM" id="Phobius"/>
    </source>
</evidence>
<feature type="compositionally biased region" description="Pro residues" evidence="1">
    <location>
        <begin position="96"/>
        <end position="105"/>
    </location>
</feature>
<dbReference type="NCBIfam" id="TIGR02098">
    <property type="entry name" value="MJ0042_CXXC"/>
    <property type="match status" value="1"/>
</dbReference>
<keyword evidence="5" id="KW-1185">Reference proteome</keyword>
<keyword evidence="2" id="KW-0812">Transmembrane</keyword>
<feature type="compositionally biased region" description="Acidic residues" evidence="1">
    <location>
        <begin position="86"/>
        <end position="95"/>
    </location>
</feature>
<dbReference type="Pfam" id="PF13717">
    <property type="entry name" value="Zn_ribbon_4"/>
    <property type="match status" value="1"/>
</dbReference>
<dbReference type="RefSeq" id="WP_097029244.1">
    <property type="nucleotide sequence ID" value="NZ_OAOQ01000002.1"/>
</dbReference>
<name>A0A285CM41_9RHOB</name>
<evidence type="ECO:0000313" key="5">
    <source>
        <dbReference type="Proteomes" id="UP000219467"/>
    </source>
</evidence>
<sequence>MRLICPNCNAQYEVSDAAIPPEGRDVQCSNCGHGWFHAPGVVAGPDPLARPPVTPTSWPEAAPPPAASLPEPPAPVDPSFLRDAPLPEDEDDGPDEVPPAAPVVVPPSRSLDGSLLAVLREEALREAEQRRREALGIEAAGDAGPAAPPPVAEPMPADTPAVTPVAEPALADTPVAMPVAEPAPADPPAAMPAAVTQAAGATDPWPELRPRLQPIAEPAVLPEADPDPDPDPHPVGPRPRRALLPDIEEINSTLRPADGHSPAAEMVAGHVPRPSRAAYRAGFMLMIVIALGIATLYVMAPRLAQEMPGAEPALRAFMRMADEARLLLDRLLGAAVEVVRSASDR</sequence>
<dbReference type="AlphaFoldDB" id="A0A285CM41"/>
<reference evidence="5" key="1">
    <citation type="submission" date="2017-08" db="EMBL/GenBank/DDBJ databases">
        <authorList>
            <person name="Varghese N."/>
            <person name="Submissions S."/>
        </authorList>
    </citation>
    <scope>NUCLEOTIDE SEQUENCE [LARGE SCALE GENOMIC DNA]</scope>
    <source>
        <strain evidence="5">JA234</strain>
    </source>
</reference>
<keyword evidence="2" id="KW-1133">Transmembrane helix</keyword>
<keyword evidence="2" id="KW-0472">Membrane</keyword>
<feature type="region of interest" description="Disordered" evidence="1">
    <location>
        <begin position="137"/>
        <end position="160"/>
    </location>
</feature>
<proteinExistence type="predicted"/>
<evidence type="ECO:0000259" key="3">
    <source>
        <dbReference type="Pfam" id="PF13717"/>
    </source>
</evidence>
<feature type="domain" description="Zinc finger/thioredoxin putative" evidence="3">
    <location>
        <begin position="1"/>
        <end position="35"/>
    </location>
</feature>
<dbReference type="Proteomes" id="UP000219467">
    <property type="component" value="Unassembled WGS sequence"/>
</dbReference>
<feature type="region of interest" description="Disordered" evidence="1">
    <location>
        <begin position="46"/>
        <end position="108"/>
    </location>
</feature>
<feature type="region of interest" description="Disordered" evidence="1">
    <location>
        <begin position="183"/>
        <end position="241"/>
    </location>
</feature>
<protein>
    <submittedName>
        <fullName evidence="4">Predicted Zn finger-like uncharacterized protein</fullName>
    </submittedName>
</protein>
<gene>
    <name evidence="4" type="ORF">SAMN05878503_102215</name>
</gene>
<organism evidence="4 5">
    <name type="scientific">Cereibacter ovatus</name>
    <dbReference type="NCBI Taxonomy" id="439529"/>
    <lineage>
        <taxon>Bacteria</taxon>
        <taxon>Pseudomonadati</taxon>
        <taxon>Pseudomonadota</taxon>
        <taxon>Alphaproteobacteria</taxon>
        <taxon>Rhodobacterales</taxon>
        <taxon>Paracoccaceae</taxon>
        <taxon>Cereibacter</taxon>
    </lineage>
</organism>
<dbReference type="EMBL" id="OAOQ01000002">
    <property type="protein sequence ID" value="SNX68620.1"/>
    <property type="molecule type" value="Genomic_DNA"/>
</dbReference>
<dbReference type="InterPro" id="IPR011723">
    <property type="entry name" value="Znf/thioredoxin_put"/>
</dbReference>
<accession>A0A285CM41</accession>
<evidence type="ECO:0000256" key="1">
    <source>
        <dbReference type="SAM" id="MobiDB-lite"/>
    </source>
</evidence>
<evidence type="ECO:0000313" key="4">
    <source>
        <dbReference type="EMBL" id="SNX68620.1"/>
    </source>
</evidence>
<feature type="transmembrane region" description="Helical" evidence="2">
    <location>
        <begin position="281"/>
        <end position="300"/>
    </location>
</feature>
<feature type="compositionally biased region" description="Pro residues" evidence="1">
    <location>
        <begin position="61"/>
        <end position="76"/>
    </location>
</feature>